<reference evidence="15" key="2">
    <citation type="submission" date="2025-08" db="UniProtKB">
        <authorList>
            <consortium name="RefSeq"/>
        </authorList>
    </citation>
    <scope>IDENTIFICATION</scope>
    <source>
        <tissue evidence="15">Young leaves</tissue>
    </source>
</reference>
<dbReference type="Pfam" id="PF00173">
    <property type="entry name" value="Cyt-b5"/>
    <property type="match status" value="1"/>
</dbReference>
<evidence type="ECO:0000256" key="4">
    <source>
        <dbReference type="ARBA" id="ARBA00022692"/>
    </source>
</evidence>
<dbReference type="FunFam" id="3.10.120.10:FF:000002">
    <property type="entry name" value="Cytochrome b5 type B"/>
    <property type="match status" value="1"/>
</dbReference>
<evidence type="ECO:0000256" key="8">
    <source>
        <dbReference type="ARBA" id="ARBA00022989"/>
    </source>
</evidence>
<sequence length="145" mass="15969">MASNYKTFTFEEVAKHNHKKDCWIIVNAKVYDVTPFLDEHPGGDEALLSAAEKDATVDFEDVGHSDSAVEMMQSYFVGEVDTSTLPSEVKHTPAPPTQAHGVGNQSSGFVVKILQFLLPLLILGVAFALQYYGKRSKVEPHESQT</sequence>
<feature type="domain" description="Cytochrome b5 heme-binding" evidence="13">
    <location>
        <begin position="5"/>
        <end position="81"/>
    </location>
</feature>
<keyword evidence="3 12" id="KW-0349">Heme</keyword>
<keyword evidence="7" id="KW-0249">Electron transport</keyword>
<protein>
    <submittedName>
        <fullName evidence="15">Cytochrome b5-like</fullName>
    </submittedName>
</protein>
<dbReference type="Gene3D" id="3.10.120.10">
    <property type="entry name" value="Cytochrome b5-like heme/steroid binding domain"/>
    <property type="match status" value="1"/>
</dbReference>
<evidence type="ECO:0000256" key="5">
    <source>
        <dbReference type="ARBA" id="ARBA00022723"/>
    </source>
</evidence>
<dbReference type="GO" id="GO:0005789">
    <property type="term" value="C:endoplasmic reticulum membrane"/>
    <property type="evidence" value="ECO:0007669"/>
    <property type="project" value="UniProtKB-SubCell"/>
</dbReference>
<dbReference type="SMART" id="SM01117">
    <property type="entry name" value="Cyt-b5"/>
    <property type="match status" value="1"/>
</dbReference>
<evidence type="ECO:0000256" key="11">
    <source>
        <dbReference type="ARBA" id="ARBA00038168"/>
    </source>
</evidence>
<dbReference type="AlphaFoldDB" id="A0A8B8L4A6"/>
<dbReference type="InterPro" id="IPR036400">
    <property type="entry name" value="Cyt_B5-like_heme/steroid_sf"/>
</dbReference>
<dbReference type="Proteomes" id="UP000694853">
    <property type="component" value="Unplaced"/>
</dbReference>
<dbReference type="OrthoDB" id="260519at2759"/>
<dbReference type="InterPro" id="IPR018506">
    <property type="entry name" value="Cyt_B5_heme-BS"/>
</dbReference>
<evidence type="ECO:0000256" key="2">
    <source>
        <dbReference type="ARBA" id="ARBA00022448"/>
    </source>
</evidence>
<evidence type="ECO:0000256" key="12">
    <source>
        <dbReference type="RuleBase" id="RU362121"/>
    </source>
</evidence>
<dbReference type="PROSITE" id="PS50255">
    <property type="entry name" value="CYTOCHROME_B5_2"/>
    <property type="match status" value="1"/>
</dbReference>
<dbReference type="PANTHER" id="PTHR19359:SF129">
    <property type="entry name" value="CYTOCHROME B5 ISOFORM B"/>
    <property type="match status" value="1"/>
</dbReference>
<organism evidence="14 15">
    <name type="scientific">Abrus precatorius</name>
    <name type="common">Indian licorice</name>
    <name type="synonym">Glycine abrus</name>
    <dbReference type="NCBI Taxonomy" id="3816"/>
    <lineage>
        <taxon>Eukaryota</taxon>
        <taxon>Viridiplantae</taxon>
        <taxon>Streptophyta</taxon>
        <taxon>Embryophyta</taxon>
        <taxon>Tracheophyta</taxon>
        <taxon>Spermatophyta</taxon>
        <taxon>Magnoliopsida</taxon>
        <taxon>eudicotyledons</taxon>
        <taxon>Gunneridae</taxon>
        <taxon>Pentapetalae</taxon>
        <taxon>rosids</taxon>
        <taxon>fabids</taxon>
        <taxon>Fabales</taxon>
        <taxon>Fabaceae</taxon>
        <taxon>Papilionoideae</taxon>
        <taxon>50 kb inversion clade</taxon>
        <taxon>NPAAA clade</taxon>
        <taxon>indigoferoid/millettioid clade</taxon>
        <taxon>Abreae</taxon>
        <taxon>Abrus</taxon>
    </lineage>
</organism>
<name>A0A8B8L4A6_ABRPR</name>
<keyword evidence="6" id="KW-0256">Endoplasmic reticulum</keyword>
<evidence type="ECO:0000256" key="6">
    <source>
        <dbReference type="ARBA" id="ARBA00022824"/>
    </source>
</evidence>
<gene>
    <name evidence="15" type="primary">LOC113862091</name>
</gene>
<evidence type="ECO:0000259" key="13">
    <source>
        <dbReference type="PROSITE" id="PS50255"/>
    </source>
</evidence>
<comment type="similarity">
    <text evidence="11 12">Belongs to the cytochrome b5 family.</text>
</comment>
<dbReference type="PRINTS" id="PR00363">
    <property type="entry name" value="CYTOCHROMEB5"/>
</dbReference>
<feature type="transmembrane region" description="Helical" evidence="12">
    <location>
        <begin position="113"/>
        <end position="132"/>
    </location>
</feature>
<comment type="subcellular location">
    <subcellularLocation>
        <location evidence="1">Endoplasmic reticulum membrane</location>
        <topology evidence="1">Single-pass membrane protein</topology>
        <orientation evidence="1">Cytoplasmic side</orientation>
    </subcellularLocation>
</comment>
<dbReference type="KEGG" id="aprc:113862091"/>
<evidence type="ECO:0000313" key="14">
    <source>
        <dbReference type="Proteomes" id="UP000694853"/>
    </source>
</evidence>
<evidence type="ECO:0000256" key="9">
    <source>
        <dbReference type="ARBA" id="ARBA00023004"/>
    </source>
</evidence>
<dbReference type="InterPro" id="IPR050668">
    <property type="entry name" value="Cytochrome_b5"/>
</dbReference>
<dbReference type="GO" id="GO:0020037">
    <property type="term" value="F:heme binding"/>
    <property type="evidence" value="ECO:0007669"/>
    <property type="project" value="UniProtKB-UniRule"/>
</dbReference>
<dbReference type="SUPFAM" id="SSF55856">
    <property type="entry name" value="Cytochrome b5-like heme/steroid binding domain"/>
    <property type="match status" value="1"/>
</dbReference>
<evidence type="ECO:0000313" key="15">
    <source>
        <dbReference type="RefSeq" id="XP_027351037.1"/>
    </source>
</evidence>
<keyword evidence="2" id="KW-0813">Transport</keyword>
<dbReference type="PROSITE" id="PS00191">
    <property type="entry name" value="CYTOCHROME_B5_1"/>
    <property type="match status" value="1"/>
</dbReference>
<dbReference type="GO" id="GO:0046872">
    <property type="term" value="F:metal ion binding"/>
    <property type="evidence" value="ECO:0007669"/>
    <property type="project" value="UniProtKB-UniRule"/>
</dbReference>
<dbReference type="InterPro" id="IPR001199">
    <property type="entry name" value="Cyt_B5-like_heme/steroid-bd"/>
</dbReference>
<accession>A0A8B8L4A6</accession>
<evidence type="ECO:0000256" key="7">
    <source>
        <dbReference type="ARBA" id="ARBA00022982"/>
    </source>
</evidence>
<keyword evidence="5 12" id="KW-0479">Metal-binding</keyword>
<reference evidence="14" key="1">
    <citation type="journal article" date="2019" name="Toxins">
        <title>Detection of Abrin-Like and Prepropulchellin-Like Toxin Genes and Transcripts Using Whole Genome Sequencing and Full-Length Transcript Sequencing of Abrus precatorius.</title>
        <authorList>
            <person name="Hovde B.T."/>
            <person name="Daligault H.E."/>
            <person name="Hanschen E.R."/>
            <person name="Kunde Y.A."/>
            <person name="Johnson M.B."/>
            <person name="Starkenburg S.R."/>
            <person name="Johnson S.L."/>
        </authorList>
    </citation>
    <scope>NUCLEOTIDE SEQUENCE [LARGE SCALE GENOMIC DNA]</scope>
</reference>
<dbReference type="RefSeq" id="XP_027351037.1">
    <property type="nucleotide sequence ID" value="XM_027495236.1"/>
</dbReference>
<dbReference type="PANTHER" id="PTHR19359">
    <property type="entry name" value="CYTOCHROME B5"/>
    <property type="match status" value="1"/>
</dbReference>
<keyword evidence="4 12" id="KW-0812">Transmembrane</keyword>
<proteinExistence type="inferred from homology"/>
<evidence type="ECO:0000256" key="10">
    <source>
        <dbReference type="ARBA" id="ARBA00023136"/>
    </source>
</evidence>
<keyword evidence="10 12" id="KW-0472">Membrane</keyword>
<evidence type="ECO:0000256" key="1">
    <source>
        <dbReference type="ARBA" id="ARBA00004131"/>
    </source>
</evidence>
<keyword evidence="9 12" id="KW-0408">Iron</keyword>
<evidence type="ECO:0000256" key="3">
    <source>
        <dbReference type="ARBA" id="ARBA00022617"/>
    </source>
</evidence>
<dbReference type="GeneID" id="113862091"/>
<keyword evidence="8 12" id="KW-1133">Transmembrane helix</keyword>
<keyword evidence="14" id="KW-1185">Reference proteome</keyword>